<comment type="caution">
    <text evidence="9">The sequence shown here is derived from an EMBL/GenBank/DDBJ whole genome shotgun (WGS) entry which is preliminary data.</text>
</comment>
<dbReference type="InterPro" id="IPR001926">
    <property type="entry name" value="TrpB-like_PALP"/>
</dbReference>
<evidence type="ECO:0000256" key="1">
    <source>
        <dbReference type="ARBA" id="ARBA00001933"/>
    </source>
</evidence>
<organism evidence="9 10">
    <name type="scientific">Rhododendron simsii</name>
    <name type="common">Sims's rhododendron</name>
    <dbReference type="NCBI Taxonomy" id="118357"/>
    <lineage>
        <taxon>Eukaryota</taxon>
        <taxon>Viridiplantae</taxon>
        <taxon>Streptophyta</taxon>
        <taxon>Embryophyta</taxon>
        <taxon>Tracheophyta</taxon>
        <taxon>Spermatophyta</taxon>
        <taxon>Magnoliopsida</taxon>
        <taxon>eudicotyledons</taxon>
        <taxon>Gunneridae</taxon>
        <taxon>Pentapetalae</taxon>
        <taxon>asterids</taxon>
        <taxon>Ericales</taxon>
        <taxon>Ericaceae</taxon>
        <taxon>Ericoideae</taxon>
        <taxon>Rhodoreae</taxon>
        <taxon>Rhododendron</taxon>
    </lineage>
</organism>
<comment type="similarity">
    <text evidence="2">Belongs to the cysteine synthase/cystathionine beta-synthase family.</text>
</comment>
<dbReference type="Gene3D" id="3.40.50.1100">
    <property type="match status" value="2"/>
</dbReference>
<comment type="cofactor">
    <cofactor evidence="1">
        <name>pyridoxal 5'-phosphate</name>
        <dbReference type="ChEBI" id="CHEBI:597326"/>
    </cofactor>
</comment>
<evidence type="ECO:0000256" key="4">
    <source>
        <dbReference type="ARBA" id="ARBA00022605"/>
    </source>
</evidence>
<evidence type="ECO:0000256" key="3">
    <source>
        <dbReference type="ARBA" id="ARBA00011738"/>
    </source>
</evidence>
<dbReference type="PANTHER" id="PTHR10314">
    <property type="entry name" value="CYSTATHIONINE BETA-SYNTHASE"/>
    <property type="match status" value="1"/>
</dbReference>
<keyword evidence="7" id="KW-0198">Cysteine biosynthesis</keyword>
<dbReference type="InterPro" id="IPR036052">
    <property type="entry name" value="TrpB-like_PALP_sf"/>
</dbReference>
<reference evidence="9" key="1">
    <citation type="submission" date="2019-11" db="EMBL/GenBank/DDBJ databases">
        <authorList>
            <person name="Liu Y."/>
            <person name="Hou J."/>
            <person name="Li T.-Q."/>
            <person name="Guan C.-H."/>
            <person name="Wu X."/>
            <person name="Wu H.-Z."/>
            <person name="Ling F."/>
            <person name="Zhang R."/>
            <person name="Shi X.-G."/>
            <person name="Ren J.-P."/>
            <person name="Chen E.-F."/>
            <person name="Sun J.-M."/>
        </authorList>
    </citation>
    <scope>NUCLEOTIDE SEQUENCE</scope>
    <source>
        <strain evidence="9">Adult_tree_wgs_1</strain>
        <tissue evidence="9">Leaves</tissue>
    </source>
</reference>
<keyword evidence="4" id="KW-0028">Amino-acid biosynthesis</keyword>
<dbReference type="FunFam" id="3.40.50.1100:FF:000006">
    <property type="entry name" value="Cysteine synthase"/>
    <property type="match status" value="1"/>
</dbReference>
<dbReference type="Pfam" id="PF00291">
    <property type="entry name" value="PALP"/>
    <property type="match status" value="1"/>
</dbReference>
<dbReference type="InterPro" id="IPR050214">
    <property type="entry name" value="Cys_Synth/Cystath_Beta-Synth"/>
</dbReference>
<keyword evidence="6" id="KW-0663">Pyridoxal phosphate</keyword>
<evidence type="ECO:0000313" key="10">
    <source>
        <dbReference type="Proteomes" id="UP000626092"/>
    </source>
</evidence>
<gene>
    <name evidence="9" type="ORF">RHSIM_Rhsim05G0150800</name>
</gene>
<evidence type="ECO:0000313" key="9">
    <source>
        <dbReference type="EMBL" id="KAF7142582.1"/>
    </source>
</evidence>
<dbReference type="GO" id="GO:0019344">
    <property type="term" value="P:cysteine biosynthetic process"/>
    <property type="evidence" value="ECO:0007669"/>
    <property type="project" value="UniProtKB-KW"/>
</dbReference>
<dbReference type="CDD" id="cd01561">
    <property type="entry name" value="CBS_like"/>
    <property type="match status" value="1"/>
</dbReference>
<evidence type="ECO:0000256" key="5">
    <source>
        <dbReference type="ARBA" id="ARBA00022679"/>
    </source>
</evidence>
<evidence type="ECO:0000256" key="7">
    <source>
        <dbReference type="ARBA" id="ARBA00023192"/>
    </source>
</evidence>
<dbReference type="Proteomes" id="UP000626092">
    <property type="component" value="Unassembled WGS sequence"/>
</dbReference>
<proteinExistence type="inferred from homology"/>
<evidence type="ECO:0000259" key="8">
    <source>
        <dbReference type="Pfam" id="PF00291"/>
    </source>
</evidence>
<dbReference type="GO" id="GO:0016740">
    <property type="term" value="F:transferase activity"/>
    <property type="evidence" value="ECO:0007669"/>
    <property type="project" value="UniProtKB-KW"/>
</dbReference>
<accession>A0A834LK96</accession>
<sequence>MIKDAEENGLITPGKTVLVEATSGNTGIGLAFIAAAKGYKLILVMPSSYSLERRIVLRAFGAEVHITDISKGIAGVFQKAEEIVERTPDAYYLKQFENPANPRIHYETTGPEIWKGSAEKVDALVAGIGTGGTATGAGQFLKGKNPNIKVYGVEPAESPVLNGGKPGPHKIQGIGVGMIPPILDVNILDVVVLVSSEESIETAKLLALKEGLLVYLSLLESVGRDFIRGGCCCCNKDSKEAGKCWKTHCCKSYFFLDPFKYLKIMLSTSESSTSFVIIPSFGERYLLTVLFDSLRQEAENMAVESSVRYKL</sequence>
<protein>
    <recommendedName>
        <fullName evidence="8">Tryptophan synthase beta chain-like PALP domain-containing protein</fullName>
    </recommendedName>
</protein>
<dbReference type="SUPFAM" id="SSF53686">
    <property type="entry name" value="Tryptophan synthase beta subunit-like PLP-dependent enzymes"/>
    <property type="match status" value="1"/>
</dbReference>
<name>A0A834LK96_RHOSS</name>
<keyword evidence="10" id="KW-1185">Reference proteome</keyword>
<comment type="subunit">
    <text evidence="3">Homodimer.</text>
</comment>
<evidence type="ECO:0000256" key="2">
    <source>
        <dbReference type="ARBA" id="ARBA00007103"/>
    </source>
</evidence>
<keyword evidence="5" id="KW-0808">Transferase</keyword>
<feature type="domain" description="Tryptophan synthase beta chain-like PALP" evidence="8">
    <location>
        <begin position="2"/>
        <end position="214"/>
    </location>
</feature>
<dbReference type="OrthoDB" id="10259545at2759"/>
<evidence type="ECO:0000256" key="6">
    <source>
        <dbReference type="ARBA" id="ARBA00022898"/>
    </source>
</evidence>
<dbReference type="AlphaFoldDB" id="A0A834LK96"/>
<dbReference type="EMBL" id="WJXA01000005">
    <property type="protein sequence ID" value="KAF7142582.1"/>
    <property type="molecule type" value="Genomic_DNA"/>
</dbReference>